<proteinExistence type="predicted"/>
<keyword evidence="5" id="KW-1185">Reference proteome</keyword>
<protein>
    <recommendedName>
        <fullName evidence="3">J domain-containing protein</fullName>
    </recommendedName>
</protein>
<dbReference type="InterPro" id="IPR053232">
    <property type="entry name" value="DnaJ_C/III_chloroplastic"/>
</dbReference>
<dbReference type="PRINTS" id="PR00625">
    <property type="entry name" value="JDOMAIN"/>
</dbReference>
<dbReference type="InterPro" id="IPR036869">
    <property type="entry name" value="J_dom_sf"/>
</dbReference>
<feature type="region of interest" description="Disordered" evidence="1">
    <location>
        <begin position="33"/>
        <end position="53"/>
    </location>
</feature>
<evidence type="ECO:0000313" key="4">
    <source>
        <dbReference type="EMBL" id="CAK0909614.1"/>
    </source>
</evidence>
<evidence type="ECO:0000259" key="3">
    <source>
        <dbReference type="PROSITE" id="PS50076"/>
    </source>
</evidence>
<dbReference type="InterPro" id="IPR001623">
    <property type="entry name" value="DnaJ_domain"/>
</dbReference>
<feature type="transmembrane region" description="Helical" evidence="2">
    <location>
        <begin position="58"/>
        <end position="79"/>
    </location>
</feature>
<dbReference type="Gene3D" id="1.10.287.110">
    <property type="entry name" value="DnaJ domain"/>
    <property type="match status" value="1"/>
</dbReference>
<keyword evidence="2" id="KW-1133">Transmembrane helix</keyword>
<dbReference type="CDD" id="cd06257">
    <property type="entry name" value="DnaJ"/>
    <property type="match status" value="1"/>
</dbReference>
<sequence>SRLGSGCAGPTAPGSRCCQLLRTGPAAAMRLRRAGAGRRLPRPERQRRRRRRRRGGRVLLALALLGSSAPVPLCSLAPLPLAAPAARRGAACARWRRRPTAARCAAPGAAPEPAGAAAAAPEQGFYEVLGVAVDADAATLKAAYRQAARAAHPDLADPGERERMQERFEAVNRAFEVLSDPEKRLAYDLRGLAGLAEFEFDGERSTTPGQRLGGVKGTLGTTFGSARTTSWG</sequence>
<comment type="caution">
    <text evidence="4">The sequence shown here is derived from an EMBL/GenBank/DDBJ whole genome shotgun (WGS) entry which is preliminary data.</text>
</comment>
<feature type="region of interest" description="Disordered" evidence="1">
    <location>
        <begin position="204"/>
        <end position="232"/>
    </location>
</feature>
<feature type="domain" description="J" evidence="3">
    <location>
        <begin position="124"/>
        <end position="191"/>
    </location>
</feature>
<organism evidence="4 5">
    <name type="scientific">Prorocentrum cordatum</name>
    <dbReference type="NCBI Taxonomy" id="2364126"/>
    <lineage>
        <taxon>Eukaryota</taxon>
        <taxon>Sar</taxon>
        <taxon>Alveolata</taxon>
        <taxon>Dinophyceae</taxon>
        <taxon>Prorocentrales</taxon>
        <taxon>Prorocentraceae</taxon>
        <taxon>Prorocentrum</taxon>
    </lineage>
</organism>
<keyword evidence="2" id="KW-0472">Membrane</keyword>
<dbReference type="InterPro" id="IPR018253">
    <property type="entry name" value="DnaJ_domain_CS"/>
</dbReference>
<dbReference type="SUPFAM" id="SSF46565">
    <property type="entry name" value="Chaperone J-domain"/>
    <property type="match status" value="1"/>
</dbReference>
<dbReference type="PROSITE" id="PS50076">
    <property type="entry name" value="DNAJ_2"/>
    <property type="match status" value="1"/>
</dbReference>
<evidence type="ECO:0000313" key="5">
    <source>
        <dbReference type="Proteomes" id="UP001189429"/>
    </source>
</evidence>
<dbReference type="Proteomes" id="UP001189429">
    <property type="component" value="Unassembled WGS sequence"/>
</dbReference>
<feature type="non-terminal residue" evidence="4">
    <location>
        <position position="1"/>
    </location>
</feature>
<dbReference type="EMBL" id="CAUYUJ010022227">
    <property type="protein sequence ID" value="CAK0909614.1"/>
    <property type="molecule type" value="Genomic_DNA"/>
</dbReference>
<feature type="compositionally biased region" description="Polar residues" evidence="1">
    <location>
        <begin position="219"/>
        <end position="232"/>
    </location>
</feature>
<dbReference type="PANTHER" id="PTHR45090">
    <property type="entry name" value="CHAPERONE PROTEIN DNAJ 20 CHLOROPLASTIC"/>
    <property type="match status" value="1"/>
</dbReference>
<evidence type="ECO:0000256" key="2">
    <source>
        <dbReference type="SAM" id="Phobius"/>
    </source>
</evidence>
<accession>A0ABN9YA86</accession>
<name>A0ABN9YA86_9DINO</name>
<keyword evidence="2" id="KW-0812">Transmembrane</keyword>
<reference evidence="4" key="1">
    <citation type="submission" date="2023-10" db="EMBL/GenBank/DDBJ databases">
        <authorList>
            <person name="Chen Y."/>
            <person name="Shah S."/>
            <person name="Dougan E. K."/>
            <person name="Thang M."/>
            <person name="Chan C."/>
        </authorList>
    </citation>
    <scope>NUCLEOTIDE SEQUENCE [LARGE SCALE GENOMIC DNA]</scope>
</reference>
<dbReference type="PANTHER" id="PTHR45090:SF4">
    <property type="entry name" value="J DOMAIN-CONTAINING PROTEIN"/>
    <property type="match status" value="1"/>
</dbReference>
<dbReference type="PROSITE" id="PS00636">
    <property type="entry name" value="DNAJ_1"/>
    <property type="match status" value="1"/>
</dbReference>
<dbReference type="Pfam" id="PF00226">
    <property type="entry name" value="DnaJ"/>
    <property type="match status" value="1"/>
</dbReference>
<dbReference type="SMART" id="SM00271">
    <property type="entry name" value="DnaJ"/>
    <property type="match status" value="1"/>
</dbReference>
<gene>
    <name evidence="4" type="ORF">PCOR1329_LOCUS83979</name>
</gene>
<evidence type="ECO:0000256" key="1">
    <source>
        <dbReference type="SAM" id="MobiDB-lite"/>
    </source>
</evidence>